<name>A0A2V4MN62_9RHOB</name>
<evidence type="ECO:0000313" key="1">
    <source>
        <dbReference type="EMBL" id="PYC48171.1"/>
    </source>
</evidence>
<sequence>MALFILGRRVSGRRDQLVLGSCITTMLENIPKIAHLTVSVRCAQCRSEGCFAEGQPLILLDFFGISAAPTAGAKILK</sequence>
<dbReference type="Proteomes" id="UP000248012">
    <property type="component" value="Unassembled WGS sequence"/>
</dbReference>
<organism evidence="1 2">
    <name type="scientific">Litorivita pollutaquae</name>
    <dbReference type="NCBI Taxonomy" id="2200892"/>
    <lineage>
        <taxon>Bacteria</taxon>
        <taxon>Pseudomonadati</taxon>
        <taxon>Pseudomonadota</taxon>
        <taxon>Alphaproteobacteria</taxon>
        <taxon>Rhodobacterales</taxon>
        <taxon>Paracoccaceae</taxon>
        <taxon>Litorivita</taxon>
    </lineage>
</organism>
<dbReference type="EMBL" id="QFVT01000003">
    <property type="protein sequence ID" value="PYC48171.1"/>
    <property type="molecule type" value="Genomic_DNA"/>
</dbReference>
<proteinExistence type="predicted"/>
<dbReference type="AlphaFoldDB" id="A0A2V4MN62"/>
<gene>
    <name evidence="1" type="ORF">DI396_03950</name>
</gene>
<keyword evidence="2" id="KW-1185">Reference proteome</keyword>
<evidence type="ECO:0000313" key="2">
    <source>
        <dbReference type="Proteomes" id="UP000248012"/>
    </source>
</evidence>
<reference evidence="1 2" key="1">
    <citation type="submission" date="2018-05" db="EMBL/GenBank/DDBJ databases">
        <title>Oceanovita maritima gen. nov., sp. nov., a marine bacterium in the family Rhodobacteraceae isolated from surface seawater of Lundu port Xiamen, China.</title>
        <authorList>
            <person name="Hetharua B.H."/>
            <person name="Min D."/>
            <person name="Liao H."/>
            <person name="Tian Y."/>
        </authorList>
    </citation>
    <scope>NUCLEOTIDE SEQUENCE [LARGE SCALE GENOMIC DNA]</scope>
    <source>
        <strain evidence="1 2">FSX-11</strain>
    </source>
</reference>
<protein>
    <submittedName>
        <fullName evidence="1">Uncharacterized protein</fullName>
    </submittedName>
</protein>
<comment type="caution">
    <text evidence="1">The sequence shown here is derived from an EMBL/GenBank/DDBJ whole genome shotgun (WGS) entry which is preliminary data.</text>
</comment>
<accession>A0A2V4MN62</accession>